<gene>
    <name evidence="2" type="ORF">RJ641_035467</name>
</gene>
<dbReference type="GO" id="GO:0006508">
    <property type="term" value="P:proteolysis"/>
    <property type="evidence" value="ECO:0007669"/>
    <property type="project" value="UniProtKB-KW"/>
</dbReference>
<dbReference type="InterPro" id="IPR041469">
    <property type="entry name" value="Subtilisin-like_FN3"/>
</dbReference>
<keyword evidence="2" id="KW-0378">Hydrolase</keyword>
<dbReference type="Pfam" id="PF17766">
    <property type="entry name" value="fn3_6"/>
    <property type="match status" value="1"/>
</dbReference>
<dbReference type="GO" id="GO:0008233">
    <property type="term" value="F:peptidase activity"/>
    <property type="evidence" value="ECO:0007669"/>
    <property type="project" value="UniProtKB-KW"/>
</dbReference>
<sequence>MGPKKHEDLELAYGAGHINPGYNSTTLRSVTGDNSSCNNTELGRAWDLDYPSFSLAVEDGKPIIGVFTRTVTNVGSANSTYTAYITTPAMCTVEVEPSTLSFSTIGGREPSK</sequence>
<keyword evidence="2" id="KW-0645">Protease</keyword>
<accession>A0AAN8ZEY7</accession>
<evidence type="ECO:0000259" key="1">
    <source>
        <dbReference type="Pfam" id="PF17766"/>
    </source>
</evidence>
<organism evidence="2 3">
    <name type="scientific">Dillenia turbinata</name>
    <dbReference type="NCBI Taxonomy" id="194707"/>
    <lineage>
        <taxon>Eukaryota</taxon>
        <taxon>Viridiplantae</taxon>
        <taxon>Streptophyta</taxon>
        <taxon>Embryophyta</taxon>
        <taxon>Tracheophyta</taxon>
        <taxon>Spermatophyta</taxon>
        <taxon>Magnoliopsida</taxon>
        <taxon>eudicotyledons</taxon>
        <taxon>Gunneridae</taxon>
        <taxon>Pentapetalae</taxon>
        <taxon>Dilleniales</taxon>
        <taxon>Dilleniaceae</taxon>
        <taxon>Dillenia</taxon>
    </lineage>
</organism>
<name>A0AAN8ZEY7_9MAGN</name>
<dbReference type="Proteomes" id="UP001370490">
    <property type="component" value="Unassembled WGS sequence"/>
</dbReference>
<protein>
    <submittedName>
        <fullName evidence="2">Subtilisin-like protease, fibronectin type-III domain</fullName>
    </submittedName>
</protein>
<reference evidence="2 3" key="1">
    <citation type="submission" date="2023-12" db="EMBL/GenBank/DDBJ databases">
        <title>A high-quality genome assembly for Dillenia turbinata (Dilleniales).</title>
        <authorList>
            <person name="Chanderbali A."/>
        </authorList>
    </citation>
    <scope>NUCLEOTIDE SEQUENCE [LARGE SCALE GENOMIC DNA]</scope>
    <source>
        <strain evidence="2">LSX21</strain>
        <tissue evidence="2">Leaf</tissue>
    </source>
</reference>
<dbReference type="EMBL" id="JBAMMX010000008">
    <property type="protein sequence ID" value="KAK6935312.1"/>
    <property type="molecule type" value="Genomic_DNA"/>
</dbReference>
<dbReference type="AlphaFoldDB" id="A0AAN8ZEY7"/>
<proteinExistence type="predicted"/>
<dbReference type="Gene3D" id="2.60.40.2310">
    <property type="match status" value="1"/>
</dbReference>
<comment type="caution">
    <text evidence="2">The sequence shown here is derived from an EMBL/GenBank/DDBJ whole genome shotgun (WGS) entry which is preliminary data.</text>
</comment>
<feature type="domain" description="Subtilisin-like protease fibronectin type-III" evidence="1">
    <location>
        <begin position="47"/>
        <end position="106"/>
    </location>
</feature>
<keyword evidence="3" id="KW-1185">Reference proteome</keyword>
<evidence type="ECO:0000313" key="3">
    <source>
        <dbReference type="Proteomes" id="UP001370490"/>
    </source>
</evidence>
<evidence type="ECO:0000313" key="2">
    <source>
        <dbReference type="EMBL" id="KAK6935312.1"/>
    </source>
</evidence>